<accession>A0A916QIW5</accession>
<name>A0A916QIW5_9LACO</name>
<dbReference type="AlphaFoldDB" id="A0A916QIW5"/>
<feature type="domain" description="NAD(P)-binding" evidence="1">
    <location>
        <begin position="8"/>
        <end position="145"/>
    </location>
</feature>
<evidence type="ECO:0000313" key="3">
    <source>
        <dbReference type="Proteomes" id="UP000677218"/>
    </source>
</evidence>
<dbReference type="InterPro" id="IPR016040">
    <property type="entry name" value="NAD(P)-bd_dom"/>
</dbReference>
<dbReference type="InterPro" id="IPR052718">
    <property type="entry name" value="NmrA-type_oxidoreductase"/>
</dbReference>
<dbReference type="SUPFAM" id="SSF51735">
    <property type="entry name" value="NAD(P)-binding Rossmann-fold domains"/>
    <property type="match status" value="1"/>
</dbReference>
<dbReference type="Gene3D" id="3.40.50.720">
    <property type="entry name" value="NAD(P)-binding Rossmann-like Domain"/>
    <property type="match status" value="1"/>
</dbReference>
<dbReference type="PANTHER" id="PTHR47129:SF1">
    <property type="entry name" value="NMRA-LIKE DOMAIN-CONTAINING PROTEIN"/>
    <property type="match status" value="1"/>
</dbReference>
<evidence type="ECO:0000313" key="2">
    <source>
        <dbReference type="EMBL" id="GFZ26313.1"/>
    </source>
</evidence>
<dbReference type="Gene3D" id="3.90.25.10">
    <property type="entry name" value="UDP-galactose 4-epimerase, domain 1"/>
    <property type="match status" value="1"/>
</dbReference>
<dbReference type="Proteomes" id="UP000677218">
    <property type="component" value="Unassembled WGS sequence"/>
</dbReference>
<comment type="caution">
    <text evidence="2">The sequence shown here is derived from an EMBL/GenBank/DDBJ whole genome shotgun (WGS) entry which is preliminary data.</text>
</comment>
<evidence type="ECO:0000259" key="1">
    <source>
        <dbReference type="Pfam" id="PF13460"/>
    </source>
</evidence>
<sequence length="290" mass="31818">MKYAIIAATGHLGQAVIKDLLEERGVAPEEIVAIVRNREKAERVLPKGIGIREAKLRETEKLKAALDGIDKVLFISIQPGVGYHRAELQAKAVEALAQAKVKQVIFTSYAHVETAASPIAYDFLFTENAFKFSGLDYVLVRTNEYLENVASFIHQGASTGEFAYCAGEAKVGWALEREYAEGLSKILLADHPQKIYEFGGQPHSFADLAAAISQVSGQPVTAHNLGGQAYLEYLQKKVGLSYHQADLLLEKISPEAAGDMEYDDHDLEKILGHKLTPFTQAVGEVLTENY</sequence>
<gene>
    <name evidence="2" type="ORF">LCB40_01930</name>
</gene>
<dbReference type="PANTHER" id="PTHR47129">
    <property type="entry name" value="QUINONE OXIDOREDUCTASE 2"/>
    <property type="match status" value="1"/>
</dbReference>
<protein>
    <recommendedName>
        <fullName evidence="1">NAD(P)-binding domain-containing protein</fullName>
    </recommendedName>
</protein>
<dbReference type="EMBL" id="BMAY01000001">
    <property type="protein sequence ID" value="GFZ26313.1"/>
    <property type="molecule type" value="Genomic_DNA"/>
</dbReference>
<dbReference type="Pfam" id="PF13460">
    <property type="entry name" value="NAD_binding_10"/>
    <property type="match status" value="1"/>
</dbReference>
<dbReference type="InterPro" id="IPR036291">
    <property type="entry name" value="NAD(P)-bd_dom_sf"/>
</dbReference>
<dbReference type="RefSeq" id="WP_212780019.1">
    <property type="nucleotide sequence ID" value="NZ_BMAY01000001.1"/>
</dbReference>
<proteinExistence type="predicted"/>
<reference evidence="2" key="1">
    <citation type="submission" date="2020-08" db="EMBL/GenBank/DDBJ databases">
        <title>Taxonomic study for Lactobacillus species isolated from hardwood bark.</title>
        <authorList>
            <person name="Tohno M."/>
            <person name="Tanizawa Y."/>
        </authorList>
    </citation>
    <scope>NUCLEOTIDE SEQUENCE</scope>
    <source>
        <strain evidence="2">B40</strain>
    </source>
</reference>
<organism evidence="2 3">
    <name type="scientific">Lactobacillus corticis</name>
    <dbReference type="NCBI Taxonomy" id="2201249"/>
    <lineage>
        <taxon>Bacteria</taxon>
        <taxon>Bacillati</taxon>
        <taxon>Bacillota</taxon>
        <taxon>Bacilli</taxon>
        <taxon>Lactobacillales</taxon>
        <taxon>Lactobacillaceae</taxon>
        <taxon>Lactobacillus</taxon>
    </lineage>
</organism>
<keyword evidence="3" id="KW-1185">Reference proteome</keyword>